<evidence type="ECO:0000313" key="1">
    <source>
        <dbReference type="EMBL" id="GJS50814.1"/>
    </source>
</evidence>
<proteinExistence type="predicted"/>
<comment type="caution">
    <text evidence="1">The sequence shown here is derived from an EMBL/GenBank/DDBJ whole genome shotgun (WGS) entry which is preliminary data.</text>
</comment>
<reference evidence="1" key="2">
    <citation type="submission" date="2022-01" db="EMBL/GenBank/DDBJ databases">
        <authorList>
            <person name="Yamashiro T."/>
            <person name="Shiraishi A."/>
            <person name="Satake H."/>
            <person name="Nakayama K."/>
        </authorList>
    </citation>
    <scope>NUCLEOTIDE SEQUENCE</scope>
</reference>
<protein>
    <submittedName>
        <fullName evidence="1">Uncharacterized protein</fullName>
    </submittedName>
</protein>
<evidence type="ECO:0000313" key="2">
    <source>
        <dbReference type="Proteomes" id="UP001151760"/>
    </source>
</evidence>
<keyword evidence="2" id="KW-1185">Reference proteome</keyword>
<organism evidence="1 2">
    <name type="scientific">Tanacetum coccineum</name>
    <dbReference type="NCBI Taxonomy" id="301880"/>
    <lineage>
        <taxon>Eukaryota</taxon>
        <taxon>Viridiplantae</taxon>
        <taxon>Streptophyta</taxon>
        <taxon>Embryophyta</taxon>
        <taxon>Tracheophyta</taxon>
        <taxon>Spermatophyta</taxon>
        <taxon>Magnoliopsida</taxon>
        <taxon>eudicotyledons</taxon>
        <taxon>Gunneridae</taxon>
        <taxon>Pentapetalae</taxon>
        <taxon>asterids</taxon>
        <taxon>campanulids</taxon>
        <taxon>Asterales</taxon>
        <taxon>Asteraceae</taxon>
        <taxon>Asteroideae</taxon>
        <taxon>Anthemideae</taxon>
        <taxon>Anthemidinae</taxon>
        <taxon>Tanacetum</taxon>
    </lineage>
</organism>
<sequence>MDHHLDKILEQQVLSQVVEIQLVVVVKLKGNDKHFEEQMVVDDLFVVGKHVGIVVDDVVLHKLISMVEKNELFEDLMIIVVDTELNLTELDIIMEHFVKISKKARILELKRRYKKNYILTSNTPYSSRKIRRIYACSSQETTKNKDLYVCKTRSSTKELFTSFKDLEREFCSSGKLFKKLSLDESRSLVFDLFSDLEENSEEEVAETMAETWKNT</sequence>
<dbReference type="EMBL" id="BQNB010008543">
    <property type="protein sequence ID" value="GJS50814.1"/>
    <property type="molecule type" value="Genomic_DNA"/>
</dbReference>
<gene>
    <name evidence="1" type="ORF">Tco_0624176</name>
</gene>
<accession>A0ABQ4WD65</accession>
<reference evidence="1" key="1">
    <citation type="journal article" date="2022" name="Int. J. Mol. Sci.">
        <title>Draft Genome of Tanacetum Coccineum: Genomic Comparison of Closely Related Tanacetum-Family Plants.</title>
        <authorList>
            <person name="Yamashiro T."/>
            <person name="Shiraishi A."/>
            <person name="Nakayama K."/>
            <person name="Satake H."/>
        </authorList>
    </citation>
    <scope>NUCLEOTIDE SEQUENCE</scope>
</reference>
<name>A0ABQ4WD65_9ASTR</name>
<dbReference type="Proteomes" id="UP001151760">
    <property type="component" value="Unassembled WGS sequence"/>
</dbReference>